<reference evidence="2" key="1">
    <citation type="submission" date="2024-05" db="EMBL/GenBank/DDBJ databases">
        <authorList>
            <person name="Luo Y.-C."/>
            <person name="Nicholds J."/>
            <person name="Mortimer T."/>
            <person name="Maboni G."/>
        </authorList>
    </citation>
    <scope>NUCLEOTIDE SEQUENCE</scope>
    <source>
        <strain evidence="2">140124</strain>
    </source>
</reference>
<dbReference type="Pfam" id="PF23961">
    <property type="entry name" value="Phage_tail_terminator_9"/>
    <property type="match status" value="1"/>
</dbReference>
<sequence>MIHDDFHALFAGLLAEPLVFANGNGPRPAEQFSTILLTPGVPHPVQHGRVGDDGNRESFASRVVEVQIQCYGPGAWGRADGLALRVHSEAAQASSEALDIGILSVDRIQDVPALVDATHYEERTILDLTCHYVGSYVEWTSWIEAIQGSLVADDLPSVPITTA</sequence>
<organism evidence="2">
    <name type="scientific">Castellaniella ginsengisoli</name>
    <dbReference type="NCBI Taxonomy" id="546114"/>
    <lineage>
        <taxon>Bacteria</taxon>
        <taxon>Pseudomonadati</taxon>
        <taxon>Pseudomonadota</taxon>
        <taxon>Betaproteobacteria</taxon>
        <taxon>Burkholderiales</taxon>
        <taxon>Alcaligenaceae</taxon>
        <taxon>Castellaniella</taxon>
    </lineage>
</organism>
<name>A0AB39G2B0_9BURK</name>
<dbReference type="AlphaFoldDB" id="A0AB39G2B0"/>
<evidence type="ECO:0000259" key="1">
    <source>
        <dbReference type="Pfam" id="PF23961"/>
    </source>
</evidence>
<dbReference type="NCBIfam" id="NF047498">
    <property type="entry name" value="LIC_12616_fam"/>
    <property type="match status" value="1"/>
</dbReference>
<accession>A0AB39G2B0</accession>
<protein>
    <recommendedName>
        <fullName evidence="1">Phage neck terminator protein gp12-like domain-containing protein</fullName>
    </recommendedName>
</protein>
<dbReference type="EMBL" id="CP158268">
    <property type="protein sequence ID" value="XDJ85130.1"/>
    <property type="molecule type" value="Genomic_DNA"/>
</dbReference>
<proteinExistence type="predicted"/>
<feature type="domain" description="Phage neck terminator protein gp12-like" evidence="1">
    <location>
        <begin position="10"/>
        <end position="147"/>
    </location>
</feature>
<evidence type="ECO:0000313" key="2">
    <source>
        <dbReference type="EMBL" id="XDJ85130.1"/>
    </source>
</evidence>
<dbReference type="RefSeq" id="WP_368641764.1">
    <property type="nucleotide sequence ID" value="NZ_CP158268.1"/>
</dbReference>
<dbReference type="InterPro" id="IPR057087">
    <property type="entry name" value="Gp12-like"/>
</dbReference>
<gene>
    <name evidence="2" type="ORF">ABRZ08_13165</name>
</gene>